<evidence type="ECO:0000256" key="3">
    <source>
        <dbReference type="ARBA" id="ARBA00012687"/>
    </source>
</evidence>
<evidence type="ECO:0000256" key="1">
    <source>
        <dbReference type="ARBA" id="ARBA00002056"/>
    </source>
</evidence>
<protein>
    <recommendedName>
        <fullName evidence="4 11">Lipid-A-disaccharide synthase</fullName>
        <ecNumber evidence="3 11">2.4.1.182</ecNumber>
    </recommendedName>
</protein>
<evidence type="ECO:0000256" key="4">
    <source>
        <dbReference type="ARBA" id="ARBA00020902"/>
    </source>
</evidence>
<accession>A0ABU9D3P3</accession>
<evidence type="ECO:0000256" key="11">
    <source>
        <dbReference type="HAMAP-Rule" id="MF_00392"/>
    </source>
</evidence>
<keyword evidence="9 11" id="KW-0443">Lipid metabolism</keyword>
<evidence type="ECO:0000256" key="9">
    <source>
        <dbReference type="ARBA" id="ARBA00023098"/>
    </source>
</evidence>
<dbReference type="SUPFAM" id="SSF53756">
    <property type="entry name" value="UDP-Glycosyltransferase/glycogen phosphorylase"/>
    <property type="match status" value="1"/>
</dbReference>
<comment type="catalytic activity">
    <reaction evidence="10 11">
        <text>a lipid X + a UDP-2-N,3-O-bis[(3R)-3-hydroxyacyl]-alpha-D-glucosamine = a lipid A disaccharide + UDP + H(+)</text>
        <dbReference type="Rhea" id="RHEA:67828"/>
        <dbReference type="ChEBI" id="CHEBI:15378"/>
        <dbReference type="ChEBI" id="CHEBI:58223"/>
        <dbReference type="ChEBI" id="CHEBI:137748"/>
        <dbReference type="ChEBI" id="CHEBI:176338"/>
        <dbReference type="ChEBI" id="CHEBI:176343"/>
        <dbReference type="EC" id="2.4.1.182"/>
    </reaction>
</comment>
<keyword evidence="6 11" id="KW-0441">Lipid A biosynthesis</keyword>
<dbReference type="Pfam" id="PF02684">
    <property type="entry name" value="LpxB"/>
    <property type="match status" value="1"/>
</dbReference>
<organism evidence="12 13">
    <name type="scientific">Thermithiobacillus plumbiphilus</name>
    <dbReference type="NCBI Taxonomy" id="1729899"/>
    <lineage>
        <taxon>Bacteria</taxon>
        <taxon>Pseudomonadati</taxon>
        <taxon>Pseudomonadota</taxon>
        <taxon>Acidithiobacillia</taxon>
        <taxon>Acidithiobacillales</taxon>
        <taxon>Thermithiobacillaceae</taxon>
        <taxon>Thermithiobacillus</taxon>
    </lineage>
</organism>
<reference evidence="12 13" key="1">
    <citation type="submission" date="2024-04" db="EMBL/GenBank/DDBJ databases">
        <authorList>
            <person name="Abashina T."/>
            <person name="Shaikin A."/>
        </authorList>
    </citation>
    <scope>NUCLEOTIDE SEQUENCE [LARGE SCALE GENOMIC DNA]</scope>
    <source>
        <strain evidence="12 13">AAFK</strain>
    </source>
</reference>
<dbReference type="Proteomes" id="UP001446205">
    <property type="component" value="Unassembled WGS sequence"/>
</dbReference>
<keyword evidence="8 11" id="KW-0808">Transferase</keyword>
<comment type="function">
    <text evidence="1 11">Condensation of UDP-2,3-diacylglucosamine and 2,3-diacylglucosamine-1-phosphate to form lipid A disaccharide, a precursor of lipid A, a phosphorylated glycolipid that anchors the lipopolysaccharide to the outer membrane of the cell.</text>
</comment>
<evidence type="ECO:0000313" key="12">
    <source>
        <dbReference type="EMBL" id="MEK8088189.1"/>
    </source>
</evidence>
<dbReference type="InterPro" id="IPR003835">
    <property type="entry name" value="Glyco_trans_19"/>
</dbReference>
<sequence length="381" mass="41590">MTREVFMVASEASGEQLGASLVAASRAAGLDLDFAGVVGPHLQAMGVRSRFDGEVLAVMGLVEVLGRIGKIRQLLRDIEHHFREQRPVLAVLIDHPDFNLRVAALAKAQGIPVLYYVSPQVWAWRARRVQRIASLVDHMMVLFPFEAPIYEEAGLPATVVSHPLLEKTAQAPGREEARRLLDLTPGTWIAMLPGSRNSEVQRIGPRLAQSAKLLAKRRRDLRFVVPLARPEQRAGFERLWREAGNADLPMMLEGQAALAIRAADVVVVASGTATLETALLGRPAVVVYAMHPLTFAIARRLVKLPHVALPNIILKQKVYPELLQGDFTPARVADAVLQILDGAGQAQERALTALPGLLAGEGGERVIAILRDLLEKSRENA</sequence>
<keyword evidence="5 11" id="KW-0444">Lipid biosynthesis</keyword>
<dbReference type="HAMAP" id="MF_00392">
    <property type="entry name" value="LpxB"/>
    <property type="match status" value="1"/>
</dbReference>
<name>A0ABU9D3P3_9PROT</name>
<evidence type="ECO:0000256" key="5">
    <source>
        <dbReference type="ARBA" id="ARBA00022516"/>
    </source>
</evidence>
<evidence type="ECO:0000313" key="13">
    <source>
        <dbReference type="Proteomes" id="UP001446205"/>
    </source>
</evidence>
<dbReference type="EC" id="2.4.1.182" evidence="3 11"/>
<proteinExistence type="inferred from homology"/>
<evidence type="ECO:0000256" key="8">
    <source>
        <dbReference type="ARBA" id="ARBA00022679"/>
    </source>
</evidence>
<dbReference type="PANTHER" id="PTHR30372:SF4">
    <property type="entry name" value="LIPID-A-DISACCHARIDE SYNTHASE, MITOCHONDRIAL-RELATED"/>
    <property type="match status" value="1"/>
</dbReference>
<keyword evidence="7 11" id="KW-0328">Glycosyltransferase</keyword>
<evidence type="ECO:0000256" key="7">
    <source>
        <dbReference type="ARBA" id="ARBA00022676"/>
    </source>
</evidence>
<dbReference type="GO" id="GO:0008915">
    <property type="term" value="F:lipid-A-disaccharide synthase activity"/>
    <property type="evidence" value="ECO:0007669"/>
    <property type="project" value="UniProtKB-EC"/>
</dbReference>
<dbReference type="RefSeq" id="WP_341369256.1">
    <property type="nucleotide sequence ID" value="NZ_JBBPCO010000001.1"/>
</dbReference>
<comment type="caution">
    <text evidence="12">The sequence shown here is derived from an EMBL/GenBank/DDBJ whole genome shotgun (WGS) entry which is preliminary data.</text>
</comment>
<comment type="similarity">
    <text evidence="2 11">Belongs to the LpxB family.</text>
</comment>
<evidence type="ECO:0000256" key="10">
    <source>
        <dbReference type="ARBA" id="ARBA00048975"/>
    </source>
</evidence>
<evidence type="ECO:0000256" key="2">
    <source>
        <dbReference type="ARBA" id="ARBA00007868"/>
    </source>
</evidence>
<dbReference type="NCBIfam" id="TIGR00215">
    <property type="entry name" value="lpxB"/>
    <property type="match status" value="1"/>
</dbReference>
<evidence type="ECO:0000256" key="6">
    <source>
        <dbReference type="ARBA" id="ARBA00022556"/>
    </source>
</evidence>
<gene>
    <name evidence="11 12" type="primary">lpxB</name>
    <name evidence="12" type="ORF">WOB96_00270</name>
</gene>
<dbReference type="PANTHER" id="PTHR30372">
    <property type="entry name" value="LIPID-A-DISACCHARIDE SYNTHASE"/>
    <property type="match status" value="1"/>
</dbReference>
<keyword evidence="13" id="KW-1185">Reference proteome</keyword>
<comment type="pathway">
    <text evidence="11">Bacterial outer membrane biogenesis; LPS lipid A biosynthesis.</text>
</comment>
<dbReference type="EMBL" id="JBBPCO010000001">
    <property type="protein sequence ID" value="MEK8088189.1"/>
    <property type="molecule type" value="Genomic_DNA"/>
</dbReference>